<dbReference type="Proteomes" id="UP001575652">
    <property type="component" value="Unassembled WGS sequence"/>
</dbReference>
<protein>
    <submittedName>
        <fullName evidence="4">Bifunctional UDP-sugar hydrolase/5'-nucleotidase</fullName>
    </submittedName>
</protein>
<evidence type="ECO:0000256" key="1">
    <source>
        <dbReference type="RuleBase" id="RU362119"/>
    </source>
</evidence>
<organism evidence="4 5">
    <name type="scientific">Arthrobacter halodurans</name>
    <dbReference type="NCBI Taxonomy" id="516699"/>
    <lineage>
        <taxon>Bacteria</taxon>
        <taxon>Bacillati</taxon>
        <taxon>Actinomycetota</taxon>
        <taxon>Actinomycetes</taxon>
        <taxon>Micrococcales</taxon>
        <taxon>Micrococcaceae</taxon>
        <taxon>Arthrobacter</taxon>
    </lineage>
</organism>
<dbReference type="InterPro" id="IPR029052">
    <property type="entry name" value="Metallo-depent_PP-like"/>
</dbReference>
<proteinExistence type="inferred from homology"/>
<sequence>MRSLPHQTLLGGALSIGLIAAPFAALPALAAPPAAAVPMAAGAEDDLAVSVASFNDFHGELAAGYPATLFAGAVEEWRADRGAATTLLTSAGDSIGGTKFASMIQQDEPTLEILNALGLDASSAGNHEFDKGWPDLRDRVDPLADFPYLAANVVDSSGTPVLPASQTFTVNGVRVAVVGAVTGDLPTLVSPAGLAGLTVTDPVEALNDAVAALPDDVDIVVASYHEGGTVSGTPAEPTDQPDTNLDEARAASGVFDRIVGETSPEVDAIFNAHSHVEYNFVAPNGDATRPVMQAGSSASHLAVADFRVDPDTREVAFVSSEAVPVDESADPAALAARFPVVAEVKALEEAAVADAAVLGREKVGEITASITTDYTPDKVGSAGGDRSKESSLNNLLAEALRSELSSISAAEVQIGVMNAGGVRDELFFTKTGRSATTDDKTAAGTEGDVTFQELANVFPFGNTLYGVELTGAQVRELLEQQWRVVDGVETKLALGLTENLDYTFDSTLPLGERVTGVWFEGEPLDPAGTYSVATLSFLAQGGDDFSAFLGGAAGVDTGYSDLEALVNHVEAASPLSPDFTRRGVEIVGAPERVEAGETYAFEVRGIDLGSDGAPATTELYLDYAPDGKHQRTLETFTVTDGAASVEFTAPRKLRGGQLLVGSEASGTEAVVPSEVAAERTCGERPGRGKATGIEKGHGNAHGHAHAGCRGDQRPAQPAGR</sequence>
<comment type="similarity">
    <text evidence="1">Belongs to the 5'-nucleotidase family.</text>
</comment>
<dbReference type="PRINTS" id="PR01607">
    <property type="entry name" value="APYRASEFAMLY"/>
</dbReference>
<evidence type="ECO:0000256" key="2">
    <source>
        <dbReference type="SAM" id="MobiDB-lite"/>
    </source>
</evidence>
<dbReference type="PANTHER" id="PTHR11575:SF24">
    <property type="entry name" value="5'-NUCLEOTIDASE"/>
    <property type="match status" value="1"/>
</dbReference>
<dbReference type="InterPro" id="IPR036907">
    <property type="entry name" value="5'-Nucleotdase_C_sf"/>
</dbReference>
<name>A0ABV4UQF2_9MICC</name>
<dbReference type="Pfam" id="PF02872">
    <property type="entry name" value="5_nucleotid_C"/>
    <property type="match status" value="1"/>
</dbReference>
<evidence type="ECO:0000313" key="4">
    <source>
        <dbReference type="EMBL" id="MFB0834925.1"/>
    </source>
</evidence>
<comment type="caution">
    <text evidence="4">The sequence shown here is derived from an EMBL/GenBank/DDBJ whole genome shotgun (WGS) entry which is preliminary data.</text>
</comment>
<dbReference type="InterPro" id="IPR008334">
    <property type="entry name" value="5'-Nucleotdase_C"/>
</dbReference>
<reference evidence="4 5" key="1">
    <citation type="submission" date="2024-09" db="EMBL/GenBank/DDBJ databases">
        <authorList>
            <person name="Salinas-Garcia M.A."/>
            <person name="Prieme A."/>
        </authorList>
    </citation>
    <scope>NUCLEOTIDE SEQUENCE [LARGE SCALE GENOMIC DNA]</scope>
    <source>
        <strain evidence="4 5">DSM 21081</strain>
    </source>
</reference>
<dbReference type="Gene3D" id="3.60.21.10">
    <property type="match status" value="1"/>
</dbReference>
<dbReference type="GO" id="GO:0016787">
    <property type="term" value="F:hydrolase activity"/>
    <property type="evidence" value="ECO:0007669"/>
    <property type="project" value="UniProtKB-KW"/>
</dbReference>
<dbReference type="SUPFAM" id="SSF56300">
    <property type="entry name" value="Metallo-dependent phosphatases"/>
    <property type="match status" value="1"/>
</dbReference>
<keyword evidence="1" id="KW-0732">Signal</keyword>
<keyword evidence="5" id="KW-1185">Reference proteome</keyword>
<feature type="compositionally biased region" description="Basic and acidic residues" evidence="2">
    <location>
        <begin position="676"/>
        <end position="697"/>
    </location>
</feature>
<feature type="region of interest" description="Disordered" evidence="2">
    <location>
        <begin position="675"/>
        <end position="720"/>
    </location>
</feature>
<gene>
    <name evidence="4" type="ORF">ACETWP_10025</name>
</gene>
<feature type="chain" id="PRO_5044993747" evidence="1">
    <location>
        <begin position="31"/>
        <end position="720"/>
    </location>
</feature>
<accession>A0ABV4UQF2</accession>
<dbReference type="SUPFAM" id="SSF55816">
    <property type="entry name" value="5'-nucleotidase (syn. UDP-sugar hydrolase), C-terminal domain"/>
    <property type="match status" value="1"/>
</dbReference>
<dbReference type="EMBL" id="JBHDLJ010000007">
    <property type="protein sequence ID" value="MFB0834925.1"/>
    <property type="molecule type" value="Genomic_DNA"/>
</dbReference>
<evidence type="ECO:0000259" key="3">
    <source>
        <dbReference type="Pfam" id="PF02872"/>
    </source>
</evidence>
<dbReference type="RefSeq" id="WP_373972100.1">
    <property type="nucleotide sequence ID" value="NZ_JBHDLJ010000007.1"/>
</dbReference>
<dbReference type="PANTHER" id="PTHR11575">
    <property type="entry name" value="5'-NUCLEOTIDASE-RELATED"/>
    <property type="match status" value="1"/>
</dbReference>
<dbReference type="InterPro" id="IPR006179">
    <property type="entry name" value="5_nucleotidase/apyrase"/>
</dbReference>
<feature type="domain" description="5'-Nucleotidase C-terminal" evidence="3">
    <location>
        <begin position="381"/>
        <end position="548"/>
    </location>
</feature>
<dbReference type="Gene3D" id="3.90.780.10">
    <property type="entry name" value="5'-Nucleotidase, C-terminal domain"/>
    <property type="match status" value="1"/>
</dbReference>
<keyword evidence="1 4" id="KW-0378">Hydrolase</keyword>
<keyword evidence="1" id="KW-0547">Nucleotide-binding</keyword>
<feature type="signal peptide" evidence="1">
    <location>
        <begin position="1"/>
        <end position="30"/>
    </location>
</feature>
<evidence type="ECO:0000313" key="5">
    <source>
        <dbReference type="Proteomes" id="UP001575652"/>
    </source>
</evidence>